<accession>A0AAN6ZV43</accession>
<organism evidence="3 4">
    <name type="scientific">Chaetomidium leptoderma</name>
    <dbReference type="NCBI Taxonomy" id="669021"/>
    <lineage>
        <taxon>Eukaryota</taxon>
        <taxon>Fungi</taxon>
        <taxon>Dikarya</taxon>
        <taxon>Ascomycota</taxon>
        <taxon>Pezizomycotina</taxon>
        <taxon>Sordariomycetes</taxon>
        <taxon>Sordariomycetidae</taxon>
        <taxon>Sordariales</taxon>
        <taxon>Chaetomiaceae</taxon>
        <taxon>Chaetomidium</taxon>
    </lineage>
</organism>
<protein>
    <submittedName>
        <fullName evidence="3">Uncharacterized protein</fullName>
    </submittedName>
</protein>
<keyword evidence="4" id="KW-1185">Reference proteome</keyword>
<dbReference type="EMBL" id="MU857026">
    <property type="protein sequence ID" value="KAK4151224.1"/>
    <property type="molecule type" value="Genomic_DNA"/>
</dbReference>
<feature type="signal peptide" evidence="2">
    <location>
        <begin position="1"/>
        <end position="26"/>
    </location>
</feature>
<feature type="region of interest" description="Disordered" evidence="1">
    <location>
        <begin position="213"/>
        <end position="256"/>
    </location>
</feature>
<evidence type="ECO:0000256" key="2">
    <source>
        <dbReference type="SAM" id="SignalP"/>
    </source>
</evidence>
<gene>
    <name evidence="3" type="ORF">C8A00DRAFT_45528</name>
</gene>
<evidence type="ECO:0000256" key="1">
    <source>
        <dbReference type="SAM" id="MobiDB-lite"/>
    </source>
</evidence>
<feature type="chain" id="PRO_5042916518" evidence="2">
    <location>
        <begin position="27"/>
        <end position="280"/>
    </location>
</feature>
<dbReference type="Proteomes" id="UP001302745">
    <property type="component" value="Unassembled WGS sequence"/>
</dbReference>
<evidence type="ECO:0000313" key="4">
    <source>
        <dbReference type="Proteomes" id="UP001302745"/>
    </source>
</evidence>
<dbReference type="AlphaFoldDB" id="A0AAN6ZV43"/>
<feature type="compositionally biased region" description="Low complexity" evidence="1">
    <location>
        <begin position="213"/>
        <end position="252"/>
    </location>
</feature>
<reference evidence="3" key="2">
    <citation type="submission" date="2023-05" db="EMBL/GenBank/DDBJ databases">
        <authorList>
            <consortium name="Lawrence Berkeley National Laboratory"/>
            <person name="Steindorff A."/>
            <person name="Hensen N."/>
            <person name="Bonometti L."/>
            <person name="Westerberg I."/>
            <person name="Brannstrom I.O."/>
            <person name="Guillou S."/>
            <person name="Cros-Aarteil S."/>
            <person name="Calhoun S."/>
            <person name="Haridas S."/>
            <person name="Kuo A."/>
            <person name="Mondo S."/>
            <person name="Pangilinan J."/>
            <person name="Riley R."/>
            <person name="Labutti K."/>
            <person name="Andreopoulos B."/>
            <person name="Lipzen A."/>
            <person name="Chen C."/>
            <person name="Yanf M."/>
            <person name="Daum C."/>
            <person name="Ng V."/>
            <person name="Clum A."/>
            <person name="Ohm R."/>
            <person name="Martin F."/>
            <person name="Silar P."/>
            <person name="Natvig D."/>
            <person name="Lalanne C."/>
            <person name="Gautier V."/>
            <person name="Ament-Velasquez S.L."/>
            <person name="Kruys A."/>
            <person name="Hutchinson M.I."/>
            <person name="Powell A.J."/>
            <person name="Barry K."/>
            <person name="Miller A.N."/>
            <person name="Grigoriev I.V."/>
            <person name="Debuchy R."/>
            <person name="Gladieux P."/>
            <person name="Thoren M.H."/>
            <person name="Johannesson H."/>
        </authorList>
    </citation>
    <scope>NUCLEOTIDE SEQUENCE</scope>
    <source>
        <strain evidence="3">CBS 538.74</strain>
    </source>
</reference>
<keyword evidence="2" id="KW-0732">Signal</keyword>
<reference evidence="3" key="1">
    <citation type="journal article" date="2023" name="Mol. Phylogenet. Evol.">
        <title>Genome-scale phylogeny and comparative genomics of the fungal order Sordariales.</title>
        <authorList>
            <person name="Hensen N."/>
            <person name="Bonometti L."/>
            <person name="Westerberg I."/>
            <person name="Brannstrom I.O."/>
            <person name="Guillou S."/>
            <person name="Cros-Aarteil S."/>
            <person name="Calhoun S."/>
            <person name="Haridas S."/>
            <person name="Kuo A."/>
            <person name="Mondo S."/>
            <person name="Pangilinan J."/>
            <person name="Riley R."/>
            <person name="LaButti K."/>
            <person name="Andreopoulos B."/>
            <person name="Lipzen A."/>
            <person name="Chen C."/>
            <person name="Yan M."/>
            <person name="Daum C."/>
            <person name="Ng V."/>
            <person name="Clum A."/>
            <person name="Steindorff A."/>
            <person name="Ohm R.A."/>
            <person name="Martin F."/>
            <person name="Silar P."/>
            <person name="Natvig D.O."/>
            <person name="Lalanne C."/>
            <person name="Gautier V."/>
            <person name="Ament-Velasquez S.L."/>
            <person name="Kruys A."/>
            <person name="Hutchinson M.I."/>
            <person name="Powell A.J."/>
            <person name="Barry K."/>
            <person name="Miller A.N."/>
            <person name="Grigoriev I.V."/>
            <person name="Debuchy R."/>
            <person name="Gladieux P."/>
            <person name="Hiltunen Thoren M."/>
            <person name="Johannesson H."/>
        </authorList>
    </citation>
    <scope>NUCLEOTIDE SEQUENCE</scope>
    <source>
        <strain evidence="3">CBS 538.74</strain>
    </source>
</reference>
<name>A0AAN6ZV43_9PEZI</name>
<evidence type="ECO:0000313" key="3">
    <source>
        <dbReference type="EMBL" id="KAK4151224.1"/>
    </source>
</evidence>
<comment type="caution">
    <text evidence="3">The sequence shown here is derived from an EMBL/GenBank/DDBJ whole genome shotgun (WGS) entry which is preliminary data.</text>
</comment>
<proteinExistence type="predicted"/>
<sequence length="280" mass="27921">MKTTSYLSTATGLLFPMGLVLAPAAAQSTGLMTLFLPDSEPLSLEASAVAVNTVGTVPVITLEVACPTAASPDNDACRRAGIYPAQVYHTQGSVWGGTTTYSADDSTTTWVCTLGGGGITGLAGECTKTIVSGGGSTTKTRTETAQYEGCYVAAHQRPIVVTAGVDKIDRAHYYDEIDASKYISIHSSLLADAGCPASQTTMWAGAVASSTTGAADSTGAATGPSSSDGSAATTPTTPPTGTGPAPSATTSSNGAGRLGKDPVVALLLVALGATMVLGVF</sequence>